<evidence type="ECO:0000256" key="8">
    <source>
        <dbReference type="ARBA" id="ARBA00022968"/>
    </source>
</evidence>
<organism evidence="26">
    <name type="scientific">Aspergillus ochraceus</name>
    <dbReference type="NCBI Taxonomy" id="40380"/>
    <lineage>
        <taxon>Eukaryota</taxon>
        <taxon>Fungi</taxon>
        <taxon>Dikarya</taxon>
        <taxon>Ascomycota</taxon>
        <taxon>Pezizomycotina</taxon>
        <taxon>Eurotiomycetes</taxon>
        <taxon>Eurotiomycetidae</taxon>
        <taxon>Eurotiales</taxon>
        <taxon>Aspergillaceae</taxon>
        <taxon>Aspergillus</taxon>
        <taxon>Aspergillus subgen. Circumdati</taxon>
    </lineage>
</organism>
<evidence type="ECO:0000256" key="12">
    <source>
        <dbReference type="ARBA" id="ARBA00023033"/>
    </source>
</evidence>
<dbReference type="AlphaFoldDB" id="A0A7D5BQ45"/>
<evidence type="ECO:0000256" key="24">
    <source>
        <dbReference type="RuleBase" id="RU000461"/>
    </source>
</evidence>
<comment type="catalytic activity">
    <reaction evidence="15">
        <text>monacolin L carboxylate + reduced [NADPH--hemoprotein reductase] + O2 = monacolin J carboxylate + oxidized [NADPH--hemoprotein reductase] + H2O + H(+)</text>
        <dbReference type="Rhea" id="RHEA:29599"/>
        <dbReference type="Rhea" id="RHEA-COMP:11964"/>
        <dbReference type="Rhea" id="RHEA-COMP:11965"/>
        <dbReference type="ChEBI" id="CHEBI:15377"/>
        <dbReference type="ChEBI" id="CHEBI:15378"/>
        <dbReference type="ChEBI" id="CHEBI:15379"/>
        <dbReference type="ChEBI" id="CHEBI:57618"/>
        <dbReference type="ChEBI" id="CHEBI:58210"/>
        <dbReference type="ChEBI" id="CHEBI:79035"/>
        <dbReference type="ChEBI" id="CHEBI:79044"/>
        <dbReference type="EC" id="1.14.14.125"/>
    </reaction>
    <physiologicalReaction direction="left-to-right" evidence="15">
        <dbReference type="Rhea" id="RHEA:29600"/>
    </physiologicalReaction>
</comment>
<evidence type="ECO:0000256" key="7">
    <source>
        <dbReference type="ARBA" id="ARBA00022824"/>
    </source>
</evidence>
<evidence type="ECO:0000256" key="6">
    <source>
        <dbReference type="ARBA" id="ARBA00022723"/>
    </source>
</evidence>
<evidence type="ECO:0000256" key="13">
    <source>
        <dbReference type="ARBA" id="ARBA00023136"/>
    </source>
</evidence>
<comment type="catalytic activity">
    <reaction evidence="14">
        <text>dihydromonacolin L carboxylate + reduced [NADPH--hemoprotein reductase] + O2 = monacolin L carboxylate + oxidized [NADPH--hemoprotein reductase] + 2 H2O + H(+)</text>
        <dbReference type="Rhea" id="RHEA:42368"/>
        <dbReference type="Rhea" id="RHEA-COMP:11964"/>
        <dbReference type="Rhea" id="RHEA-COMP:11965"/>
        <dbReference type="ChEBI" id="CHEBI:15377"/>
        <dbReference type="ChEBI" id="CHEBI:15378"/>
        <dbReference type="ChEBI" id="CHEBI:15379"/>
        <dbReference type="ChEBI" id="CHEBI:57618"/>
        <dbReference type="ChEBI" id="CHEBI:58210"/>
        <dbReference type="ChEBI" id="CHEBI:79031"/>
        <dbReference type="ChEBI" id="CHEBI:79044"/>
        <dbReference type="EC" id="1.14.14.124"/>
    </reaction>
    <physiologicalReaction direction="left-to-right" evidence="14">
        <dbReference type="Rhea" id="RHEA:42369"/>
    </physiologicalReaction>
</comment>
<dbReference type="EMBL" id="MN508258">
    <property type="protein sequence ID" value="QKX96247.1"/>
    <property type="molecule type" value="mRNA"/>
</dbReference>
<accession>A0A7D5BQ45</accession>
<dbReference type="InterPro" id="IPR036396">
    <property type="entry name" value="Cyt_P450_sf"/>
</dbReference>
<dbReference type="Pfam" id="PF00067">
    <property type="entry name" value="p450"/>
    <property type="match status" value="1"/>
</dbReference>
<evidence type="ECO:0000256" key="17">
    <source>
        <dbReference type="ARBA" id="ARBA00066328"/>
    </source>
</evidence>
<evidence type="ECO:0000256" key="16">
    <source>
        <dbReference type="ARBA" id="ARBA00060567"/>
    </source>
</evidence>
<dbReference type="GO" id="GO:0016705">
    <property type="term" value="F:oxidoreductase activity, acting on paired donors, with incorporation or reduction of molecular oxygen"/>
    <property type="evidence" value="ECO:0007669"/>
    <property type="project" value="InterPro"/>
</dbReference>
<evidence type="ECO:0000256" key="11">
    <source>
        <dbReference type="ARBA" id="ARBA00023004"/>
    </source>
</evidence>
<keyword evidence="4 23" id="KW-0349">Heme</keyword>
<sequence length="508" mass="57119">MMLPVFTTYYSSDPIVVTGVLAFTVLAFLFYLSSSQNLLLVNGKEGFEIGLTAAKKRHLYNARSLIAQGLKKSSIFNIVTDNGRKTVLAPSYANEIRNHPDLSFGHETGRDFHSHIYGFEPFRQGTMPDQIVQDAVRMKLTQSLGSVTKPLSDETTVALRSYWTDEPDWHSIHTKDTILKLVAQLSSKVFLGDRICRDPNWLRITVDYTVDSFMAAQSLRMWPRLLRPLVARLLPSCRKIQTELQDARNIINPVLAEREAEKAAAAQQGLTPKRYTDAMEWMEQCAKGRPYDAGAAQLSFSLAAIHTTSDMITQVLYDLCGKDELVEALREEARTVIQADGWQKTTLYKLKLMDSMLKESQRLKPTSVVSMRRLAMKTVTLSDGTVILKGTSIFVSGEQMWDPEVYPDPDTFDAYRFLRLRETPGSETSAQLVSVSPQHLGFGLGKHACPGRFFAANEIKIALSHILLKYDFRLPAGTTPQHIYMGAEVAADPFAKLEIRRRNSDIEL</sequence>
<keyword evidence="11 23" id="KW-0408">Iron</keyword>
<comment type="similarity">
    <text evidence="3 24">Belongs to the cytochrome P450 family.</text>
</comment>
<dbReference type="PANTHER" id="PTHR46206:SF2">
    <property type="entry name" value="CYTOCHROME P450 MONOOXYGENASE AUSG-RELATED"/>
    <property type="match status" value="1"/>
</dbReference>
<evidence type="ECO:0000256" key="15">
    <source>
        <dbReference type="ARBA" id="ARBA00051212"/>
    </source>
</evidence>
<protein>
    <recommendedName>
        <fullName evidence="19">Dihydromonacolin L monooxygenase LovA</fullName>
        <ecNumber evidence="17">1.14.14.124</ecNumber>
        <ecNumber evidence="18">1.14.14.125</ecNumber>
    </recommendedName>
    <alternativeName>
        <fullName evidence="21">Dihydromonacolin L hydroxylase</fullName>
    </alternativeName>
    <alternativeName>
        <fullName evidence="22">Lovastatin biosynthesis cluster protein A</fullName>
    </alternativeName>
    <alternativeName>
        <fullName evidence="20">Monacolin L hydroxylase</fullName>
    </alternativeName>
</protein>
<name>A0A7D5BQ45_9EURO</name>
<dbReference type="PROSITE" id="PS00086">
    <property type="entry name" value="CYTOCHROME_P450"/>
    <property type="match status" value="1"/>
</dbReference>
<evidence type="ECO:0000256" key="14">
    <source>
        <dbReference type="ARBA" id="ARBA00050755"/>
    </source>
</evidence>
<dbReference type="FunFam" id="1.10.630.10:FF:000059">
    <property type="entry name" value="Cytochrome P450 monooxygenase"/>
    <property type="match status" value="1"/>
</dbReference>
<proteinExistence type="evidence at transcript level"/>
<comment type="cofactor">
    <cofactor evidence="1 23">
        <name>heme</name>
        <dbReference type="ChEBI" id="CHEBI:30413"/>
    </cofactor>
</comment>
<evidence type="ECO:0000256" key="18">
    <source>
        <dbReference type="ARBA" id="ARBA00066329"/>
    </source>
</evidence>
<dbReference type="PANTHER" id="PTHR46206">
    <property type="entry name" value="CYTOCHROME P450"/>
    <property type="match status" value="1"/>
</dbReference>
<evidence type="ECO:0000313" key="26">
    <source>
        <dbReference type="EMBL" id="QKX96247.1"/>
    </source>
</evidence>
<dbReference type="GO" id="GO:0020037">
    <property type="term" value="F:heme binding"/>
    <property type="evidence" value="ECO:0007669"/>
    <property type="project" value="InterPro"/>
</dbReference>
<evidence type="ECO:0000256" key="22">
    <source>
        <dbReference type="ARBA" id="ARBA00082945"/>
    </source>
</evidence>
<comment type="pathway">
    <text evidence="16">Polyketide biosynthesis; lovastatin biosynthesis.</text>
</comment>
<keyword evidence="8" id="KW-0735">Signal-anchor</keyword>
<keyword evidence="9 25" id="KW-1133">Transmembrane helix</keyword>
<dbReference type="InterPro" id="IPR001128">
    <property type="entry name" value="Cyt_P450"/>
</dbReference>
<dbReference type="PRINTS" id="PR00465">
    <property type="entry name" value="EP450IV"/>
</dbReference>
<keyword evidence="6 23" id="KW-0479">Metal-binding</keyword>
<dbReference type="GO" id="GO:0005789">
    <property type="term" value="C:endoplasmic reticulum membrane"/>
    <property type="evidence" value="ECO:0007669"/>
    <property type="project" value="UniProtKB-SubCell"/>
</dbReference>
<dbReference type="SUPFAM" id="SSF48264">
    <property type="entry name" value="Cytochrome P450"/>
    <property type="match status" value="1"/>
</dbReference>
<dbReference type="GO" id="GO:0005506">
    <property type="term" value="F:iron ion binding"/>
    <property type="evidence" value="ECO:0007669"/>
    <property type="project" value="InterPro"/>
</dbReference>
<dbReference type="CDD" id="cd11041">
    <property type="entry name" value="CYP503A1-like"/>
    <property type="match status" value="1"/>
</dbReference>
<evidence type="ECO:0000256" key="1">
    <source>
        <dbReference type="ARBA" id="ARBA00001971"/>
    </source>
</evidence>
<feature type="binding site" description="axial binding residue" evidence="23">
    <location>
        <position position="449"/>
    </location>
    <ligand>
        <name>heme</name>
        <dbReference type="ChEBI" id="CHEBI:30413"/>
    </ligand>
    <ligandPart>
        <name>Fe</name>
        <dbReference type="ChEBI" id="CHEBI:18248"/>
    </ligandPart>
</feature>
<dbReference type="InterPro" id="IPR002403">
    <property type="entry name" value="Cyt_P450_E_grp-IV"/>
</dbReference>
<evidence type="ECO:0000256" key="21">
    <source>
        <dbReference type="ARBA" id="ARBA00079297"/>
    </source>
</evidence>
<evidence type="ECO:0000256" key="19">
    <source>
        <dbReference type="ARBA" id="ARBA00067132"/>
    </source>
</evidence>
<dbReference type="GO" id="GO:0140735">
    <property type="term" value="P:lovastatin biosynthetic process"/>
    <property type="evidence" value="ECO:0007669"/>
    <property type="project" value="UniProtKB-ARBA"/>
</dbReference>
<evidence type="ECO:0000256" key="10">
    <source>
        <dbReference type="ARBA" id="ARBA00023002"/>
    </source>
</evidence>
<reference evidence="26" key="1">
    <citation type="submission" date="2019-09" db="EMBL/GenBank/DDBJ databases">
        <authorList>
            <person name="Liu X."/>
        </authorList>
    </citation>
    <scope>NUCLEOTIDE SEQUENCE</scope>
</reference>
<evidence type="ECO:0000256" key="20">
    <source>
        <dbReference type="ARBA" id="ARBA00079237"/>
    </source>
</evidence>
<dbReference type="EC" id="1.14.14.124" evidence="17"/>
<evidence type="ECO:0000256" key="3">
    <source>
        <dbReference type="ARBA" id="ARBA00010617"/>
    </source>
</evidence>
<evidence type="ECO:0000256" key="23">
    <source>
        <dbReference type="PIRSR" id="PIRSR602403-1"/>
    </source>
</evidence>
<dbReference type="Gene3D" id="1.10.630.10">
    <property type="entry name" value="Cytochrome P450"/>
    <property type="match status" value="1"/>
</dbReference>
<evidence type="ECO:0000256" key="5">
    <source>
        <dbReference type="ARBA" id="ARBA00022692"/>
    </source>
</evidence>
<keyword evidence="13 25" id="KW-0472">Membrane</keyword>
<keyword evidence="7" id="KW-0256">Endoplasmic reticulum</keyword>
<gene>
    <name evidence="26" type="primary">CYP68L8</name>
</gene>
<evidence type="ECO:0000256" key="9">
    <source>
        <dbReference type="ARBA" id="ARBA00022989"/>
    </source>
</evidence>
<evidence type="ECO:0000256" key="2">
    <source>
        <dbReference type="ARBA" id="ARBA00004648"/>
    </source>
</evidence>
<keyword evidence="5 25" id="KW-0812">Transmembrane</keyword>
<evidence type="ECO:0000256" key="25">
    <source>
        <dbReference type="SAM" id="Phobius"/>
    </source>
</evidence>
<keyword evidence="12 24" id="KW-0503">Monooxygenase</keyword>
<dbReference type="GO" id="GO:0004497">
    <property type="term" value="F:monooxygenase activity"/>
    <property type="evidence" value="ECO:0007669"/>
    <property type="project" value="UniProtKB-KW"/>
</dbReference>
<dbReference type="EC" id="1.14.14.125" evidence="18"/>
<feature type="transmembrane region" description="Helical" evidence="25">
    <location>
        <begin position="15"/>
        <end position="32"/>
    </location>
</feature>
<comment type="subcellular location">
    <subcellularLocation>
        <location evidence="2">Endoplasmic reticulum membrane</location>
        <topology evidence="2">Single-pass type II membrane protein</topology>
    </subcellularLocation>
</comment>
<evidence type="ECO:0000256" key="4">
    <source>
        <dbReference type="ARBA" id="ARBA00022617"/>
    </source>
</evidence>
<dbReference type="InterPro" id="IPR017972">
    <property type="entry name" value="Cyt_P450_CS"/>
</dbReference>
<keyword evidence="10 24" id="KW-0560">Oxidoreductase</keyword>